<proteinExistence type="predicted"/>
<evidence type="ECO:0000313" key="3">
    <source>
        <dbReference type="Proteomes" id="UP000265618"/>
    </source>
</evidence>
<protein>
    <submittedName>
        <fullName evidence="2">Uncharacterized protein</fullName>
    </submittedName>
</protein>
<feature type="compositionally biased region" description="Polar residues" evidence="1">
    <location>
        <begin position="50"/>
        <end position="63"/>
    </location>
</feature>
<sequence length="205" mass="22580">MRYRFSRLEDKEREGRRVARETWRDREMVRSARLEERAERRPLGAGGVGSLSTLPQGGDTSSGAGEREGSGMEGVVGTGYLHGVPVTGTPTQYRSNPGVDSVGAQQRPANRAVVRPRPRSAVVTRPMPMGQGTPRTLGGTPGRGRFQETPRERQRRMRYASRRRGAADGTMRERRPVPLYEGRMSVDGNGVPRARVGGWGTPHSM</sequence>
<reference evidence="2 3" key="1">
    <citation type="journal article" date="2018" name="PLoS ONE">
        <title>The draft genome of Kipferlia bialata reveals reductive genome evolution in fornicate parasites.</title>
        <authorList>
            <person name="Tanifuji G."/>
            <person name="Takabayashi S."/>
            <person name="Kume K."/>
            <person name="Takagi M."/>
            <person name="Nakayama T."/>
            <person name="Kamikawa R."/>
            <person name="Inagaki Y."/>
            <person name="Hashimoto T."/>
        </authorList>
    </citation>
    <scope>NUCLEOTIDE SEQUENCE [LARGE SCALE GENOMIC DNA]</scope>
    <source>
        <strain evidence="2">NY0173</strain>
    </source>
</reference>
<evidence type="ECO:0000313" key="2">
    <source>
        <dbReference type="EMBL" id="GIQ80886.1"/>
    </source>
</evidence>
<gene>
    <name evidence="2" type="ORF">KIPB_001760</name>
</gene>
<keyword evidence="3" id="KW-1185">Reference proteome</keyword>
<feature type="compositionally biased region" description="Low complexity" evidence="1">
    <location>
        <begin position="107"/>
        <end position="138"/>
    </location>
</feature>
<name>A0A9K3CQT2_9EUKA</name>
<feature type="region of interest" description="Disordered" evidence="1">
    <location>
        <begin position="98"/>
        <end position="205"/>
    </location>
</feature>
<feature type="compositionally biased region" description="Basic and acidic residues" evidence="1">
    <location>
        <begin position="1"/>
        <end position="42"/>
    </location>
</feature>
<dbReference type="AlphaFoldDB" id="A0A9K3CQT2"/>
<feature type="compositionally biased region" description="Basic residues" evidence="1">
    <location>
        <begin position="153"/>
        <end position="164"/>
    </location>
</feature>
<accession>A0A9K3CQT2</accession>
<evidence type="ECO:0000256" key="1">
    <source>
        <dbReference type="SAM" id="MobiDB-lite"/>
    </source>
</evidence>
<comment type="caution">
    <text evidence="2">The sequence shown here is derived from an EMBL/GenBank/DDBJ whole genome shotgun (WGS) entry which is preliminary data.</text>
</comment>
<organism evidence="2 3">
    <name type="scientific">Kipferlia bialata</name>
    <dbReference type="NCBI Taxonomy" id="797122"/>
    <lineage>
        <taxon>Eukaryota</taxon>
        <taxon>Metamonada</taxon>
        <taxon>Carpediemonas-like organisms</taxon>
        <taxon>Kipferlia</taxon>
    </lineage>
</organism>
<feature type="region of interest" description="Disordered" evidence="1">
    <location>
        <begin position="1"/>
        <end position="80"/>
    </location>
</feature>
<dbReference type="EMBL" id="BDIP01000262">
    <property type="protein sequence ID" value="GIQ80886.1"/>
    <property type="molecule type" value="Genomic_DNA"/>
</dbReference>
<dbReference type="Proteomes" id="UP000265618">
    <property type="component" value="Unassembled WGS sequence"/>
</dbReference>